<dbReference type="InterPro" id="IPR027417">
    <property type="entry name" value="P-loop_NTPase"/>
</dbReference>
<dbReference type="AlphaFoldDB" id="A0AAV4B1Y6"/>
<feature type="non-terminal residue" evidence="1">
    <location>
        <position position="1"/>
    </location>
</feature>
<dbReference type="EMBL" id="BLXT01004580">
    <property type="protein sequence ID" value="GFO14605.1"/>
    <property type="molecule type" value="Genomic_DNA"/>
</dbReference>
<sequence>KKNIGGAKGGSPELPSILQRWLVMDGNLDPSWTEDVKTLLDDERKLSLGNGEGVLLRGKYFLQTAHFGRFYEFIS</sequence>
<accession>A0AAV4B1Y6</accession>
<name>A0AAV4B1Y6_9GAST</name>
<evidence type="ECO:0000313" key="2">
    <source>
        <dbReference type="Proteomes" id="UP000735302"/>
    </source>
</evidence>
<dbReference type="Gene3D" id="3.40.50.300">
    <property type="entry name" value="P-loop containing nucleotide triphosphate hydrolases"/>
    <property type="match status" value="1"/>
</dbReference>
<protein>
    <submittedName>
        <fullName evidence="1">Dynein heavy chain</fullName>
    </submittedName>
</protein>
<reference evidence="1 2" key="1">
    <citation type="journal article" date="2021" name="Elife">
        <title>Chloroplast acquisition without the gene transfer in kleptoplastic sea slugs, Plakobranchus ocellatus.</title>
        <authorList>
            <person name="Maeda T."/>
            <person name="Takahashi S."/>
            <person name="Yoshida T."/>
            <person name="Shimamura S."/>
            <person name="Takaki Y."/>
            <person name="Nagai Y."/>
            <person name="Toyoda A."/>
            <person name="Suzuki Y."/>
            <person name="Arimoto A."/>
            <person name="Ishii H."/>
            <person name="Satoh N."/>
            <person name="Nishiyama T."/>
            <person name="Hasebe M."/>
            <person name="Maruyama T."/>
            <person name="Minagawa J."/>
            <person name="Obokata J."/>
            <person name="Shigenobu S."/>
        </authorList>
    </citation>
    <scope>NUCLEOTIDE SEQUENCE [LARGE SCALE GENOMIC DNA]</scope>
</reference>
<evidence type="ECO:0000313" key="1">
    <source>
        <dbReference type="EMBL" id="GFO14605.1"/>
    </source>
</evidence>
<gene>
    <name evidence="1" type="ORF">PoB_004111000</name>
</gene>
<dbReference type="Proteomes" id="UP000735302">
    <property type="component" value="Unassembled WGS sequence"/>
</dbReference>
<proteinExistence type="predicted"/>
<comment type="caution">
    <text evidence="1">The sequence shown here is derived from an EMBL/GenBank/DDBJ whole genome shotgun (WGS) entry which is preliminary data.</text>
</comment>
<keyword evidence="2" id="KW-1185">Reference proteome</keyword>
<organism evidence="1 2">
    <name type="scientific">Plakobranchus ocellatus</name>
    <dbReference type="NCBI Taxonomy" id="259542"/>
    <lineage>
        <taxon>Eukaryota</taxon>
        <taxon>Metazoa</taxon>
        <taxon>Spiralia</taxon>
        <taxon>Lophotrochozoa</taxon>
        <taxon>Mollusca</taxon>
        <taxon>Gastropoda</taxon>
        <taxon>Heterobranchia</taxon>
        <taxon>Euthyneura</taxon>
        <taxon>Panpulmonata</taxon>
        <taxon>Sacoglossa</taxon>
        <taxon>Placobranchoidea</taxon>
        <taxon>Plakobranchidae</taxon>
        <taxon>Plakobranchus</taxon>
    </lineage>
</organism>